<accession>A0ABV8HC17</accession>
<keyword evidence="1" id="KW-0732">Signal</keyword>
<gene>
    <name evidence="2" type="ORF">ACFOS1_19670</name>
</gene>
<comment type="caution">
    <text evidence="2">The sequence shown here is derived from an EMBL/GenBank/DDBJ whole genome shotgun (WGS) entry which is preliminary data.</text>
</comment>
<dbReference type="PROSITE" id="PS51257">
    <property type="entry name" value="PROKAR_LIPOPROTEIN"/>
    <property type="match status" value="1"/>
</dbReference>
<sequence length="68" mass="7835">MKTIFCLILVLTLFGCIHDAQNEDNCKPENFSSFYEVCRTIALLELSPLQYNIIEGENLVFTCARMWA</sequence>
<evidence type="ECO:0000313" key="3">
    <source>
        <dbReference type="Proteomes" id="UP001595793"/>
    </source>
</evidence>
<keyword evidence="3" id="KW-1185">Reference proteome</keyword>
<proteinExistence type="predicted"/>
<organism evidence="2 3">
    <name type="scientific">Zunongwangia endophytica</name>
    <dbReference type="NCBI Taxonomy" id="1808945"/>
    <lineage>
        <taxon>Bacteria</taxon>
        <taxon>Pseudomonadati</taxon>
        <taxon>Bacteroidota</taxon>
        <taxon>Flavobacteriia</taxon>
        <taxon>Flavobacteriales</taxon>
        <taxon>Flavobacteriaceae</taxon>
        <taxon>Zunongwangia</taxon>
    </lineage>
</organism>
<evidence type="ECO:0000256" key="1">
    <source>
        <dbReference type="SAM" id="SignalP"/>
    </source>
</evidence>
<dbReference type="Proteomes" id="UP001595793">
    <property type="component" value="Unassembled WGS sequence"/>
</dbReference>
<dbReference type="RefSeq" id="WP_290232135.1">
    <property type="nucleotide sequence ID" value="NZ_JAUFPZ010000002.1"/>
</dbReference>
<name>A0ABV8HC17_9FLAO</name>
<evidence type="ECO:0000313" key="2">
    <source>
        <dbReference type="EMBL" id="MFC4029645.1"/>
    </source>
</evidence>
<feature type="signal peptide" evidence="1">
    <location>
        <begin position="1"/>
        <end position="22"/>
    </location>
</feature>
<protein>
    <recommendedName>
        <fullName evidence="4">Lipoprotein</fullName>
    </recommendedName>
</protein>
<evidence type="ECO:0008006" key="4">
    <source>
        <dbReference type="Google" id="ProtNLM"/>
    </source>
</evidence>
<reference evidence="3" key="1">
    <citation type="journal article" date="2019" name="Int. J. Syst. Evol. Microbiol.">
        <title>The Global Catalogue of Microorganisms (GCM) 10K type strain sequencing project: providing services to taxonomists for standard genome sequencing and annotation.</title>
        <authorList>
            <consortium name="The Broad Institute Genomics Platform"/>
            <consortium name="The Broad Institute Genome Sequencing Center for Infectious Disease"/>
            <person name="Wu L."/>
            <person name="Ma J."/>
        </authorList>
    </citation>
    <scope>NUCLEOTIDE SEQUENCE [LARGE SCALE GENOMIC DNA]</scope>
    <source>
        <strain evidence="3">CECT 9128</strain>
    </source>
</reference>
<feature type="chain" id="PRO_5045141304" description="Lipoprotein" evidence="1">
    <location>
        <begin position="23"/>
        <end position="68"/>
    </location>
</feature>
<dbReference type="EMBL" id="JBHSAS010000034">
    <property type="protein sequence ID" value="MFC4029645.1"/>
    <property type="molecule type" value="Genomic_DNA"/>
</dbReference>